<feature type="transmembrane region" description="Helical" evidence="1">
    <location>
        <begin position="47"/>
        <end position="66"/>
    </location>
</feature>
<dbReference type="PANTHER" id="PTHR40761:SF1">
    <property type="entry name" value="CONSERVED INTEGRAL MEMBRANE ALANINE VALINE AND LEUCINE RICH PROTEIN-RELATED"/>
    <property type="match status" value="1"/>
</dbReference>
<feature type="transmembrane region" description="Helical" evidence="1">
    <location>
        <begin position="130"/>
        <end position="148"/>
    </location>
</feature>
<name>A0A9X1TYD9_9CORY</name>
<evidence type="ECO:0000313" key="2">
    <source>
        <dbReference type="EMBL" id="MCF4005721.1"/>
    </source>
</evidence>
<feature type="transmembrane region" description="Helical" evidence="1">
    <location>
        <begin position="190"/>
        <end position="212"/>
    </location>
</feature>
<feature type="transmembrane region" description="Helical" evidence="1">
    <location>
        <begin position="160"/>
        <end position="178"/>
    </location>
</feature>
<dbReference type="PANTHER" id="PTHR40761">
    <property type="entry name" value="CONSERVED INTEGRAL MEMBRANE ALANINE VALINE AND LEUCINE RICH PROTEIN-RELATED"/>
    <property type="match status" value="1"/>
</dbReference>
<feature type="transmembrane region" description="Helical" evidence="1">
    <location>
        <begin position="72"/>
        <end position="92"/>
    </location>
</feature>
<reference evidence="2" key="1">
    <citation type="submission" date="2022-01" db="EMBL/GenBank/DDBJ databases">
        <title>Corynebacterium sp. nov isolated from isolated from the feces of the greater white-fronted geese (Anser albifrons) at Poyang Lake, PR China.</title>
        <authorList>
            <person name="Liu Q."/>
        </authorList>
    </citation>
    <scope>NUCLEOTIDE SEQUENCE</scope>
    <source>
        <strain evidence="2">JCM 32435</strain>
    </source>
</reference>
<dbReference type="RefSeq" id="WP_236117527.1">
    <property type="nucleotide sequence ID" value="NZ_JAKGSI010000001.1"/>
</dbReference>
<evidence type="ECO:0000313" key="3">
    <source>
        <dbReference type="Proteomes" id="UP001139336"/>
    </source>
</evidence>
<keyword evidence="1" id="KW-1133">Transmembrane helix</keyword>
<dbReference type="NCBIfam" id="NF038012">
    <property type="entry name" value="DMT_1"/>
    <property type="match status" value="1"/>
</dbReference>
<dbReference type="EMBL" id="JAKGSI010000001">
    <property type="protein sequence ID" value="MCF4005721.1"/>
    <property type="molecule type" value="Genomic_DNA"/>
</dbReference>
<dbReference type="Proteomes" id="UP001139336">
    <property type="component" value="Unassembled WGS sequence"/>
</dbReference>
<feature type="transmembrane region" description="Helical" evidence="1">
    <location>
        <begin position="6"/>
        <end position="26"/>
    </location>
</feature>
<gene>
    <name evidence="2" type="ORF">L1O03_00815</name>
</gene>
<dbReference type="AlphaFoldDB" id="A0A9X1TYD9"/>
<keyword evidence="1" id="KW-0812">Transmembrane</keyword>
<protein>
    <submittedName>
        <fullName evidence="2">DMT family transporter</fullName>
    </submittedName>
</protein>
<accession>A0A9X1TYD9</accession>
<feature type="transmembrane region" description="Helical" evidence="1">
    <location>
        <begin position="99"/>
        <end position="118"/>
    </location>
</feature>
<keyword evidence="1" id="KW-0472">Membrane</keyword>
<organism evidence="2 3">
    <name type="scientific">Corynebacterium uropygiale</name>
    <dbReference type="NCBI Taxonomy" id="1775911"/>
    <lineage>
        <taxon>Bacteria</taxon>
        <taxon>Bacillati</taxon>
        <taxon>Actinomycetota</taxon>
        <taxon>Actinomycetes</taxon>
        <taxon>Mycobacteriales</taxon>
        <taxon>Corynebacteriaceae</taxon>
        <taxon>Corynebacterium</taxon>
    </lineage>
</organism>
<feature type="transmembrane region" description="Helical" evidence="1">
    <location>
        <begin position="224"/>
        <end position="244"/>
    </location>
</feature>
<feature type="transmembrane region" description="Helical" evidence="1">
    <location>
        <begin position="256"/>
        <end position="274"/>
    </location>
</feature>
<sequence>MTDNFLSIVFALASALTIAWGTAVRHRIAEAGPSEGSAILTAIRQPLWWAGLGTSLLAYGLQILALGFGPLLIVQPILVMSLMFTLPISALYDGRRMPLNEILWAAVLCVAVAIVVLLGRPVGGVDAPNLRHWAPALIIGAVVLGTAYHFSGRLIRREKALVLGLVTGALFGFVAVFSKAVADALRSEGVWALLTTWEFYALVLSALVGTAVQQIAFDAGALRNSLPAMKIGEPIVAFILGYAVLGESFQVSGGDYGWLGGALVVMIVSTVTLSRKGLN</sequence>
<evidence type="ECO:0000256" key="1">
    <source>
        <dbReference type="SAM" id="Phobius"/>
    </source>
</evidence>
<proteinExistence type="predicted"/>
<comment type="caution">
    <text evidence="2">The sequence shown here is derived from an EMBL/GenBank/DDBJ whole genome shotgun (WGS) entry which is preliminary data.</text>
</comment>
<keyword evidence="3" id="KW-1185">Reference proteome</keyword>